<evidence type="ECO:0000256" key="1">
    <source>
        <dbReference type="RuleBase" id="RU003682"/>
    </source>
</evidence>
<dbReference type="AlphaFoldDB" id="A0A812J4F7"/>
<name>A0A812J4F7_9DINO</name>
<protein>
    <submittedName>
        <fullName evidence="4">Rib4 protein</fullName>
    </submittedName>
</protein>
<gene>
    <name evidence="4" type="primary">rib4</name>
    <name evidence="4" type="ORF">SNEC2469_LOCUS1357</name>
</gene>
<dbReference type="GO" id="GO:0016491">
    <property type="term" value="F:oxidoreductase activity"/>
    <property type="evidence" value="ECO:0007669"/>
    <property type="project" value="UniProtKB-KW"/>
</dbReference>
<feature type="transmembrane region" description="Helical" evidence="2">
    <location>
        <begin position="20"/>
        <end position="38"/>
    </location>
</feature>
<organism evidence="4 5">
    <name type="scientific">Symbiodinium necroappetens</name>
    <dbReference type="NCBI Taxonomy" id="1628268"/>
    <lineage>
        <taxon>Eukaryota</taxon>
        <taxon>Sar</taxon>
        <taxon>Alveolata</taxon>
        <taxon>Dinophyceae</taxon>
        <taxon>Suessiales</taxon>
        <taxon>Symbiodiniaceae</taxon>
        <taxon>Symbiodinium</taxon>
    </lineage>
</organism>
<keyword evidence="1" id="KW-0408">Iron</keyword>
<keyword evidence="1" id="KW-0479">Metal-binding</keyword>
<dbReference type="Pfam" id="PF13640">
    <property type="entry name" value="2OG-FeII_Oxy_3"/>
    <property type="match status" value="1"/>
</dbReference>
<keyword evidence="2" id="KW-0472">Membrane</keyword>
<evidence type="ECO:0000259" key="3">
    <source>
        <dbReference type="PROSITE" id="PS51471"/>
    </source>
</evidence>
<dbReference type="SUPFAM" id="SSF51197">
    <property type="entry name" value="Clavaminate synthase-like"/>
    <property type="match status" value="1"/>
</dbReference>
<keyword evidence="2" id="KW-0812">Transmembrane</keyword>
<keyword evidence="2" id="KW-1133">Transmembrane helix</keyword>
<accession>A0A812J4F7</accession>
<dbReference type="Gene3D" id="2.60.120.620">
    <property type="entry name" value="q2cbj1_9rhob like domain"/>
    <property type="match status" value="1"/>
</dbReference>
<dbReference type="EMBL" id="CAJNJA010005697">
    <property type="protein sequence ID" value="CAE7196597.1"/>
    <property type="molecule type" value="Genomic_DNA"/>
</dbReference>
<proteinExistence type="inferred from homology"/>
<evidence type="ECO:0000313" key="5">
    <source>
        <dbReference type="Proteomes" id="UP000601435"/>
    </source>
</evidence>
<dbReference type="PROSITE" id="PS51471">
    <property type="entry name" value="FE2OG_OXY"/>
    <property type="match status" value="1"/>
</dbReference>
<dbReference type="InterPro" id="IPR005123">
    <property type="entry name" value="Oxoglu/Fe-dep_dioxygenase_dom"/>
</dbReference>
<dbReference type="GO" id="GO:0046872">
    <property type="term" value="F:metal ion binding"/>
    <property type="evidence" value="ECO:0007669"/>
    <property type="project" value="UniProtKB-KW"/>
</dbReference>
<feature type="domain" description="Fe2OG dioxygenase" evidence="3">
    <location>
        <begin position="222"/>
        <end position="316"/>
    </location>
</feature>
<comment type="similarity">
    <text evidence="1">Belongs to the iron/ascorbate-dependent oxidoreductase family.</text>
</comment>
<reference evidence="4" key="1">
    <citation type="submission" date="2021-02" db="EMBL/GenBank/DDBJ databases">
        <authorList>
            <person name="Dougan E. K."/>
            <person name="Rhodes N."/>
            <person name="Thang M."/>
            <person name="Chan C."/>
        </authorList>
    </citation>
    <scope>NUCLEOTIDE SEQUENCE</scope>
</reference>
<evidence type="ECO:0000256" key="2">
    <source>
        <dbReference type="SAM" id="Phobius"/>
    </source>
</evidence>
<keyword evidence="5" id="KW-1185">Reference proteome</keyword>
<dbReference type="InterPro" id="IPR044862">
    <property type="entry name" value="Pro_4_hyd_alph_FE2OG_OXY"/>
</dbReference>
<keyword evidence="1" id="KW-0560">Oxidoreductase</keyword>
<dbReference type="OrthoDB" id="411867at2759"/>
<sequence length="326" mass="36644">MSTACIMLSNHRSHVRPLPLLVTTAALTAGFAWILLLWRKRSAAAEEREIAALFHQLQDLSKAVCMVVSDARSTSFSQRNLAKYLTQRGLEPSGQLLQDAKVLVSILRDDAVQKANSGAERGRAFAHELKKSAVDPQRLANLFPDIKASYVQQPLDYGRNSRYGDQWRISCYLVVMENWKPKILPHEPMLRCLGSVMSECVNMFEDWYCQLKGYRLGSKKFGVMNAFVTRYRAVHGEDELQKHIDGANVDGSVILALPTDEPFQGGALHVWDGKPKQELVYTMDAGDCIFLDTKIWHQAKPISCGSRWALVLFLRLEKAPSPSQPV</sequence>
<evidence type="ECO:0000313" key="4">
    <source>
        <dbReference type="EMBL" id="CAE7196597.1"/>
    </source>
</evidence>
<dbReference type="Proteomes" id="UP000601435">
    <property type="component" value="Unassembled WGS sequence"/>
</dbReference>
<comment type="caution">
    <text evidence="4">The sequence shown here is derived from an EMBL/GenBank/DDBJ whole genome shotgun (WGS) entry which is preliminary data.</text>
</comment>